<proteinExistence type="predicted"/>
<evidence type="ECO:0000313" key="4">
    <source>
        <dbReference type="Proteomes" id="UP000279994"/>
    </source>
</evidence>
<dbReference type="PANTHER" id="PTHR43433:SF1">
    <property type="entry name" value="BLL5160 PROTEIN"/>
    <property type="match status" value="1"/>
</dbReference>
<feature type="region of interest" description="Disordered" evidence="1">
    <location>
        <begin position="1"/>
        <end position="39"/>
    </location>
</feature>
<dbReference type="InterPro" id="IPR029058">
    <property type="entry name" value="AB_hydrolase_fold"/>
</dbReference>
<evidence type="ECO:0000259" key="2">
    <source>
        <dbReference type="Pfam" id="PF00561"/>
    </source>
</evidence>
<accession>A0A3N0GEW3</accession>
<dbReference type="InterPro" id="IPR050471">
    <property type="entry name" value="AB_hydrolase"/>
</dbReference>
<dbReference type="Gene3D" id="3.40.50.1820">
    <property type="entry name" value="alpha/beta hydrolase"/>
    <property type="match status" value="1"/>
</dbReference>
<dbReference type="OrthoDB" id="9800988at2"/>
<organism evidence="3 4">
    <name type="scientific">Nocardioides pocheonensis</name>
    <dbReference type="NCBI Taxonomy" id="661485"/>
    <lineage>
        <taxon>Bacteria</taxon>
        <taxon>Bacillati</taxon>
        <taxon>Actinomycetota</taxon>
        <taxon>Actinomycetes</taxon>
        <taxon>Propionibacteriales</taxon>
        <taxon>Nocardioidaceae</taxon>
        <taxon>Nocardioides</taxon>
    </lineage>
</organism>
<feature type="compositionally biased region" description="Basic residues" evidence="1">
    <location>
        <begin position="1"/>
        <end position="19"/>
    </location>
</feature>
<dbReference type="Proteomes" id="UP000279994">
    <property type="component" value="Unassembled WGS sequence"/>
</dbReference>
<comment type="caution">
    <text evidence="3">The sequence shown here is derived from an EMBL/GenBank/DDBJ whole genome shotgun (WGS) entry which is preliminary data.</text>
</comment>
<keyword evidence="3" id="KW-0378">Hydrolase</keyword>
<dbReference type="Pfam" id="PF00561">
    <property type="entry name" value="Abhydrolase_1"/>
    <property type="match status" value="1"/>
</dbReference>
<dbReference type="SUPFAM" id="SSF53474">
    <property type="entry name" value="alpha/beta-Hydrolases"/>
    <property type="match status" value="1"/>
</dbReference>
<name>A0A3N0GEW3_9ACTN</name>
<feature type="domain" description="AB hydrolase-1" evidence="2">
    <location>
        <begin position="69"/>
        <end position="316"/>
    </location>
</feature>
<dbReference type="EMBL" id="RJSF01000049">
    <property type="protein sequence ID" value="RNM11003.1"/>
    <property type="molecule type" value="Genomic_DNA"/>
</dbReference>
<sequence>MRGRRARRAGSRRGSRRPAQRAGLLGPLDGPEDRPAHGRVSAAVEELTVVLRDGRELAAAVSGPAGGVPLLYHHGTPGCLLQSAGNREACVERGLRLLTYSRAGAAGSSRRPGRSVADVAADMEDLLDAVGADRCIVAGKSGGGPHALATAALLPDRVAAVISIAGCRPYGDGFLDGMGADNIEEFNLALQGEEALRPFVLKHREALKDADAQELVADLATLLPEVDRQVLTSDVGADTVAGLIGGVQVPDAWIDDDLAFTRDWGFDLGAMTVPTYVWQGSEDRMVPFHHGQWLAEHVPGAVAHLEEGEGHFSLAVGALGRMLDEAVRHL</sequence>
<dbReference type="GO" id="GO:0016787">
    <property type="term" value="F:hydrolase activity"/>
    <property type="evidence" value="ECO:0007669"/>
    <property type="project" value="UniProtKB-KW"/>
</dbReference>
<protein>
    <submittedName>
        <fullName evidence="3">Alpha/beta hydrolase</fullName>
    </submittedName>
</protein>
<keyword evidence="4" id="KW-1185">Reference proteome</keyword>
<reference evidence="3 4" key="1">
    <citation type="submission" date="2018-11" db="EMBL/GenBank/DDBJ databases">
        <authorList>
            <person name="Li F."/>
        </authorList>
    </citation>
    <scope>NUCLEOTIDE SEQUENCE [LARGE SCALE GENOMIC DNA]</scope>
    <source>
        <strain evidence="3 4">Gsoil 818</strain>
    </source>
</reference>
<dbReference type="InterPro" id="IPR000073">
    <property type="entry name" value="AB_hydrolase_1"/>
</dbReference>
<evidence type="ECO:0000313" key="3">
    <source>
        <dbReference type="EMBL" id="RNM11003.1"/>
    </source>
</evidence>
<evidence type="ECO:0000256" key="1">
    <source>
        <dbReference type="SAM" id="MobiDB-lite"/>
    </source>
</evidence>
<dbReference type="PANTHER" id="PTHR43433">
    <property type="entry name" value="HYDROLASE, ALPHA/BETA FOLD FAMILY PROTEIN"/>
    <property type="match status" value="1"/>
</dbReference>
<gene>
    <name evidence="3" type="ORF">EFL26_22825</name>
</gene>
<dbReference type="AlphaFoldDB" id="A0A3N0GEW3"/>